<evidence type="ECO:0000313" key="2">
    <source>
        <dbReference type="Proteomes" id="UP000327478"/>
    </source>
</evidence>
<evidence type="ECO:0008006" key="3">
    <source>
        <dbReference type="Google" id="ProtNLM"/>
    </source>
</evidence>
<dbReference type="EMBL" id="CP045650">
    <property type="protein sequence ID" value="QGA11035.1"/>
    <property type="molecule type" value="Genomic_DNA"/>
</dbReference>
<name>A0ABX6D2F4_9GAMM</name>
<protein>
    <recommendedName>
        <fullName evidence="3">Secreted protein</fullName>
    </recommendedName>
</protein>
<reference evidence="1 2" key="1">
    <citation type="submission" date="2019-10" db="EMBL/GenBank/DDBJ databases">
        <authorList>
            <person name="Dong K."/>
        </authorList>
    </citation>
    <scope>NUCLEOTIDE SEQUENCE [LARGE SCALE GENOMIC DNA]</scope>
    <source>
        <strain evidence="2">dk386</strain>
    </source>
</reference>
<keyword evidence="2" id="KW-1185">Reference proteome</keyword>
<sequence length="69" mass="7873">MWQFLLGFIIAWVVCCCYTHICVANECERLGGFFVGSKTYKCVVIEDESQTKEKLSAVLHVNTPRSNQK</sequence>
<dbReference type="Proteomes" id="UP000327478">
    <property type="component" value="Chromosome"/>
</dbReference>
<evidence type="ECO:0000313" key="1">
    <source>
        <dbReference type="EMBL" id="QGA11035.1"/>
    </source>
</evidence>
<accession>A0ABX6D2F4</accession>
<proteinExistence type="predicted"/>
<gene>
    <name evidence="1" type="ORF">GFH30_06365</name>
</gene>
<dbReference type="RefSeq" id="WP_153371429.1">
    <property type="nucleotide sequence ID" value="NZ_CP045650.1"/>
</dbReference>
<organism evidence="1 2">
    <name type="scientific">Acinetobacter wanghuae</name>
    <dbReference type="NCBI Taxonomy" id="2662362"/>
    <lineage>
        <taxon>Bacteria</taxon>
        <taxon>Pseudomonadati</taxon>
        <taxon>Pseudomonadota</taxon>
        <taxon>Gammaproteobacteria</taxon>
        <taxon>Moraxellales</taxon>
        <taxon>Moraxellaceae</taxon>
        <taxon>Acinetobacter</taxon>
    </lineage>
</organism>